<organism evidence="1 2">
    <name type="scientific">Autumnicola psychrophila</name>
    <dbReference type="NCBI Taxonomy" id="3075592"/>
    <lineage>
        <taxon>Bacteria</taxon>
        <taxon>Pseudomonadati</taxon>
        <taxon>Bacteroidota</taxon>
        <taxon>Flavobacteriia</taxon>
        <taxon>Flavobacteriales</taxon>
        <taxon>Flavobacteriaceae</taxon>
        <taxon>Autumnicola</taxon>
    </lineage>
</organism>
<dbReference type="EMBL" id="JAVRHN010000011">
    <property type="protein sequence ID" value="MDT0687440.1"/>
    <property type="molecule type" value="Genomic_DNA"/>
</dbReference>
<name>A0ABU3DUP8_9FLAO</name>
<proteinExistence type="predicted"/>
<comment type="caution">
    <text evidence="1">The sequence shown here is derived from an EMBL/GenBank/DDBJ whole genome shotgun (WGS) entry which is preliminary data.</text>
</comment>
<dbReference type="PROSITE" id="PS51257">
    <property type="entry name" value="PROKAR_LIPOPROTEIN"/>
    <property type="match status" value="1"/>
</dbReference>
<accession>A0ABU3DUP8</accession>
<evidence type="ECO:0000313" key="2">
    <source>
        <dbReference type="Proteomes" id="UP001253848"/>
    </source>
</evidence>
<evidence type="ECO:0008006" key="3">
    <source>
        <dbReference type="Google" id="ProtNLM"/>
    </source>
</evidence>
<reference evidence="1 2" key="1">
    <citation type="submission" date="2023-09" db="EMBL/GenBank/DDBJ databases">
        <authorList>
            <person name="Rey-Velasco X."/>
        </authorList>
    </citation>
    <scope>NUCLEOTIDE SEQUENCE [LARGE SCALE GENOMIC DNA]</scope>
    <source>
        <strain evidence="1 2">F225</strain>
    </source>
</reference>
<keyword evidence="2" id="KW-1185">Reference proteome</keyword>
<dbReference type="RefSeq" id="WP_311500725.1">
    <property type="nucleotide sequence ID" value="NZ_JAVRHN010000011.1"/>
</dbReference>
<gene>
    <name evidence="1" type="ORF">RM541_13810</name>
</gene>
<protein>
    <recommendedName>
        <fullName evidence="3">Lipoprotein</fullName>
    </recommendedName>
</protein>
<dbReference type="Proteomes" id="UP001253848">
    <property type="component" value="Unassembled WGS sequence"/>
</dbReference>
<sequence length="285" mass="30535">MKKLFTFLFIGSMIASCSNDELNEVNEPETAVDLETQVAEGLYDNSNLGIYEGVFTTLDGKQRATVLIEMNGKDNPLVAFGFPDGQLKSFRSDAKASKASDDAIQFSGEDFSFDFSVEEDGSNPIVSNAIYMGKEGDVVIVKETSKAAVETKTGTYRCLNGCEDHPDLGKGGTQTFNSIATSDGMGNGADFILQVTLKNEVFPGTMTQTNCVANGRGATTCDLSGTIQGGSGPADVTGEHTYDNDNIEQFEDCSTLRGQWVYDSAWFGESSLVFESDSASGEECI</sequence>
<evidence type="ECO:0000313" key="1">
    <source>
        <dbReference type="EMBL" id="MDT0687440.1"/>
    </source>
</evidence>